<reference evidence="1" key="1">
    <citation type="submission" date="2022-10" db="EMBL/GenBank/DDBJ databases">
        <title>Complete Genome of Trichothecium roseum strain YXFP-22015, a Plant Pathogen Isolated from Citrus.</title>
        <authorList>
            <person name="Wang Y."/>
            <person name="Zhu L."/>
        </authorList>
    </citation>
    <scope>NUCLEOTIDE SEQUENCE</scope>
    <source>
        <strain evidence="1">YXFP-22015</strain>
    </source>
</reference>
<accession>A0ACC0USX1</accession>
<gene>
    <name evidence="1" type="ORF">N3K66_008933</name>
</gene>
<name>A0ACC0USX1_9HYPO</name>
<keyword evidence="2" id="KW-1185">Reference proteome</keyword>
<dbReference type="EMBL" id="CM047948">
    <property type="protein sequence ID" value="KAI9896761.1"/>
    <property type="molecule type" value="Genomic_DNA"/>
</dbReference>
<evidence type="ECO:0000313" key="2">
    <source>
        <dbReference type="Proteomes" id="UP001163324"/>
    </source>
</evidence>
<organism evidence="1 2">
    <name type="scientific">Trichothecium roseum</name>
    <dbReference type="NCBI Taxonomy" id="47278"/>
    <lineage>
        <taxon>Eukaryota</taxon>
        <taxon>Fungi</taxon>
        <taxon>Dikarya</taxon>
        <taxon>Ascomycota</taxon>
        <taxon>Pezizomycotina</taxon>
        <taxon>Sordariomycetes</taxon>
        <taxon>Hypocreomycetidae</taxon>
        <taxon>Hypocreales</taxon>
        <taxon>Hypocreales incertae sedis</taxon>
        <taxon>Trichothecium</taxon>
    </lineage>
</organism>
<evidence type="ECO:0000313" key="1">
    <source>
        <dbReference type="EMBL" id="KAI9896761.1"/>
    </source>
</evidence>
<sequence length="188" mass="20569">MDLIRSCIPCIPNQVSLQLQGQHLFMTEKPDALPFSDDPVEQFLHILRTTDKDGKELEERLKSTISATSLSDTIAKRILDGIENILKRGVKIAGAMDKAVTIATNTAWSITQEHPYYASLIAAGTIIALGVLVMLAPWVIEVLGFGLSGPRAGSFAARWMSSIAKSTGHVSKNSIYSYLQRLGMTWHA</sequence>
<proteinExistence type="predicted"/>
<protein>
    <submittedName>
        <fullName evidence="1">Uncharacterized protein</fullName>
    </submittedName>
</protein>
<dbReference type="Proteomes" id="UP001163324">
    <property type="component" value="Chromosome 9"/>
</dbReference>
<comment type="caution">
    <text evidence="1">The sequence shown here is derived from an EMBL/GenBank/DDBJ whole genome shotgun (WGS) entry which is preliminary data.</text>
</comment>